<evidence type="ECO:0000313" key="2">
    <source>
        <dbReference type="EMBL" id="REE66954.1"/>
    </source>
</evidence>
<dbReference type="EMBL" id="QTTN01000046">
    <property type="protein sequence ID" value="REE66954.1"/>
    <property type="molecule type" value="Genomic_DNA"/>
</dbReference>
<dbReference type="PIRSF" id="PIRSF021290">
    <property type="entry name" value="DUF1273"/>
    <property type="match status" value="1"/>
</dbReference>
<evidence type="ECO:0000313" key="3">
    <source>
        <dbReference type="Proteomes" id="UP000256304"/>
    </source>
</evidence>
<comment type="similarity">
    <text evidence="1">Belongs to the UPF0398 family.</text>
</comment>
<dbReference type="Pfam" id="PF06908">
    <property type="entry name" value="YpsA"/>
    <property type="match status" value="1"/>
</dbReference>
<proteinExistence type="inferred from homology"/>
<sequence length="185" mass="21044">MKTLLVTGYRATELGIFSAKHPGVAIIKKALMKQISALVEDGLEWVIVSGGWGVELWAAEVTIELKKSYESLRLAIITPFLDQEENWNEQKKTTYSEILSGADYVNAVSKQKYAGPWQFKARDRFLLDNSDGLLLIYDEEQDGSPRYLLELARAHAEVTPDYHIMTISGHDLQNIAEEEQYQDYE</sequence>
<dbReference type="NCBIfam" id="NF010181">
    <property type="entry name" value="PRK13660.1"/>
    <property type="match status" value="1"/>
</dbReference>
<dbReference type="AlphaFoldDB" id="A0A3D9QTZ9"/>
<dbReference type="PANTHER" id="PTHR38440">
    <property type="entry name" value="UPF0398 PROTEIN YPSA"/>
    <property type="match status" value="1"/>
</dbReference>
<dbReference type="InterPro" id="IPR010697">
    <property type="entry name" value="YspA"/>
</dbReference>
<dbReference type="PANTHER" id="PTHR38440:SF1">
    <property type="entry name" value="UPF0398 PROTEIN SPR0331"/>
    <property type="match status" value="1"/>
</dbReference>
<reference evidence="2 3" key="1">
    <citation type="submission" date="2018-08" db="EMBL/GenBank/DDBJ databases">
        <title>Genomic Encyclopedia of Type Strains, Phase III (KMG-III): the genomes of soil and plant-associated and newly described type strains.</title>
        <authorList>
            <person name="Whitman W."/>
        </authorList>
    </citation>
    <scope>NUCLEOTIDE SEQUENCE [LARGE SCALE GENOMIC DNA]</scope>
    <source>
        <strain evidence="2 3">CGMCC 1.10966</strain>
    </source>
</reference>
<dbReference type="OrthoDB" id="2301957at2"/>
<dbReference type="RefSeq" id="WP_116192062.1">
    <property type="nucleotide sequence ID" value="NZ_QTTN01000046.1"/>
</dbReference>
<dbReference type="Gene3D" id="3.40.50.450">
    <property type="match status" value="1"/>
</dbReference>
<protein>
    <recommendedName>
        <fullName evidence="1">UPF0398 protein A8990_1466</fullName>
    </recommendedName>
</protein>
<dbReference type="HAMAP" id="MF_01575">
    <property type="entry name" value="UPF0398"/>
    <property type="match status" value="1"/>
</dbReference>
<name>A0A3D9QTZ9_9BACL</name>
<comment type="caution">
    <text evidence="2">The sequence shown here is derived from an EMBL/GenBank/DDBJ whole genome shotgun (WGS) entry which is preliminary data.</text>
</comment>
<accession>A0A3D9QTZ9</accession>
<keyword evidence="3" id="KW-1185">Reference proteome</keyword>
<dbReference type="SUPFAM" id="SSF102405">
    <property type="entry name" value="MCP/YpsA-like"/>
    <property type="match status" value="1"/>
</dbReference>
<dbReference type="Proteomes" id="UP000256304">
    <property type="component" value="Unassembled WGS sequence"/>
</dbReference>
<evidence type="ECO:0000256" key="1">
    <source>
        <dbReference type="HAMAP-Rule" id="MF_01575"/>
    </source>
</evidence>
<gene>
    <name evidence="2" type="ORF">A8990_1466</name>
</gene>
<organism evidence="2 3">
    <name type="scientific">Paenibacillus taihuensis</name>
    <dbReference type="NCBI Taxonomy" id="1156355"/>
    <lineage>
        <taxon>Bacteria</taxon>
        <taxon>Bacillati</taxon>
        <taxon>Bacillota</taxon>
        <taxon>Bacilli</taxon>
        <taxon>Bacillales</taxon>
        <taxon>Paenibacillaceae</taxon>
        <taxon>Paenibacillus</taxon>
    </lineage>
</organism>